<dbReference type="AlphaFoldDB" id="A0A2U1E2J9"/>
<comment type="caution">
    <text evidence="2">The sequence shown here is derived from an EMBL/GenBank/DDBJ whole genome shotgun (WGS) entry which is preliminary data.</text>
</comment>
<proteinExistence type="predicted"/>
<gene>
    <name evidence="2" type="ORF">C7381_10653</name>
</gene>
<accession>A0A2U1E2J9</accession>
<evidence type="ECO:0000313" key="3">
    <source>
        <dbReference type="Proteomes" id="UP000245793"/>
    </source>
</evidence>
<protein>
    <submittedName>
        <fullName evidence="2">Uncharacterized protein</fullName>
    </submittedName>
</protein>
<feature type="compositionally biased region" description="Basic and acidic residues" evidence="1">
    <location>
        <begin position="1"/>
        <end position="24"/>
    </location>
</feature>
<dbReference type="RefSeq" id="WP_034546998.1">
    <property type="nucleotide sequence ID" value="NZ_CAUPJO010000009.1"/>
</dbReference>
<sequence>MNYEERANQIKKELDQASQKRDRAQGTLDSLKAQKEEIIKEIINAGSTPETIKADLDNIAKEIEEKLQICEKLIEENNAN</sequence>
<dbReference type="Proteomes" id="UP000245793">
    <property type="component" value="Unassembled WGS sequence"/>
</dbReference>
<name>A0A2U1E2J9_9FIRM</name>
<reference evidence="2 3" key="1">
    <citation type="submission" date="2018-04" db="EMBL/GenBank/DDBJ databases">
        <title>Genomic Encyclopedia of Type Strains, Phase IV (KMG-IV): sequencing the most valuable type-strain genomes for metagenomic binning, comparative biology and taxonomic classification.</title>
        <authorList>
            <person name="Goeker M."/>
        </authorList>
    </citation>
    <scope>NUCLEOTIDE SEQUENCE [LARGE SCALE GENOMIC DNA]</scope>
    <source>
        <strain evidence="2 3">DSM 20705</strain>
    </source>
</reference>
<organism evidence="2 3">
    <name type="scientific">Ezakiella coagulans</name>
    <dbReference type="NCBI Taxonomy" id="46507"/>
    <lineage>
        <taxon>Bacteria</taxon>
        <taxon>Bacillati</taxon>
        <taxon>Bacillota</taxon>
        <taxon>Tissierellia</taxon>
        <taxon>Ezakiella</taxon>
    </lineage>
</organism>
<dbReference type="EMBL" id="QEKV01000006">
    <property type="protein sequence ID" value="PVY94180.1"/>
    <property type="molecule type" value="Genomic_DNA"/>
</dbReference>
<feature type="region of interest" description="Disordered" evidence="1">
    <location>
        <begin position="1"/>
        <end position="27"/>
    </location>
</feature>
<keyword evidence="3" id="KW-1185">Reference proteome</keyword>
<evidence type="ECO:0000256" key="1">
    <source>
        <dbReference type="SAM" id="MobiDB-lite"/>
    </source>
</evidence>
<evidence type="ECO:0000313" key="2">
    <source>
        <dbReference type="EMBL" id="PVY94180.1"/>
    </source>
</evidence>